<organism evidence="4 5">
    <name type="scientific">Tibeticola sediminis</name>
    <dbReference type="NCBI Taxonomy" id="1917811"/>
    <lineage>
        <taxon>Bacteria</taxon>
        <taxon>Pseudomonadati</taxon>
        <taxon>Pseudomonadota</taxon>
        <taxon>Betaproteobacteria</taxon>
        <taxon>Burkholderiales</taxon>
        <taxon>Comamonadaceae</taxon>
        <taxon>Tibeticola</taxon>
    </lineage>
</organism>
<accession>A0A3N4UPK3</accession>
<evidence type="ECO:0000256" key="2">
    <source>
        <dbReference type="PROSITE-ProRule" id="PRU00284"/>
    </source>
</evidence>
<reference evidence="4 5" key="1">
    <citation type="submission" date="2018-11" db="EMBL/GenBank/DDBJ databases">
        <title>Genomic Encyclopedia of Type Strains, Phase IV (KMG-IV): sequencing the most valuable type-strain genomes for metagenomic binning, comparative biology and taxonomic classification.</title>
        <authorList>
            <person name="Goeker M."/>
        </authorList>
    </citation>
    <scope>NUCLEOTIDE SEQUENCE [LARGE SCALE GENOMIC DNA]</scope>
    <source>
        <strain evidence="4 5">DSM 101684</strain>
    </source>
</reference>
<keyword evidence="1 2" id="KW-0807">Transducer</keyword>
<evidence type="ECO:0000256" key="1">
    <source>
        <dbReference type="ARBA" id="ARBA00023224"/>
    </source>
</evidence>
<dbReference type="SUPFAM" id="SSF58104">
    <property type="entry name" value="Methyl-accepting chemotaxis protein (MCP) signaling domain"/>
    <property type="match status" value="1"/>
</dbReference>
<proteinExistence type="predicted"/>
<dbReference type="Pfam" id="PF00015">
    <property type="entry name" value="MCPsignal"/>
    <property type="match status" value="1"/>
</dbReference>
<dbReference type="PANTHER" id="PTHR32089">
    <property type="entry name" value="METHYL-ACCEPTING CHEMOTAXIS PROTEIN MCPB"/>
    <property type="match status" value="1"/>
</dbReference>
<evidence type="ECO:0000313" key="4">
    <source>
        <dbReference type="EMBL" id="RPE70535.1"/>
    </source>
</evidence>
<evidence type="ECO:0000259" key="3">
    <source>
        <dbReference type="PROSITE" id="PS50111"/>
    </source>
</evidence>
<dbReference type="GO" id="GO:0007165">
    <property type="term" value="P:signal transduction"/>
    <property type="evidence" value="ECO:0007669"/>
    <property type="project" value="UniProtKB-KW"/>
</dbReference>
<name>A0A3N4UPK3_9BURK</name>
<dbReference type="InterPro" id="IPR025991">
    <property type="entry name" value="Chemoreceptor_zinc-bind_dom"/>
</dbReference>
<dbReference type="Pfam" id="PF13682">
    <property type="entry name" value="CZB"/>
    <property type="match status" value="1"/>
</dbReference>
<dbReference type="EMBL" id="RKQL01000002">
    <property type="protein sequence ID" value="RPE70535.1"/>
    <property type="molecule type" value="Genomic_DNA"/>
</dbReference>
<gene>
    <name evidence="4" type="ORF">EDC62_1017</name>
</gene>
<dbReference type="GO" id="GO:0016020">
    <property type="term" value="C:membrane"/>
    <property type="evidence" value="ECO:0007669"/>
    <property type="project" value="InterPro"/>
</dbReference>
<dbReference type="SMART" id="SM00283">
    <property type="entry name" value="MA"/>
    <property type="match status" value="1"/>
</dbReference>
<comment type="caution">
    <text evidence="4">The sequence shown here is derived from an EMBL/GenBank/DDBJ whole genome shotgun (WGS) entry which is preliminary data.</text>
</comment>
<dbReference type="Gene3D" id="1.20.120.30">
    <property type="entry name" value="Aspartate receptor, ligand-binding domain"/>
    <property type="match status" value="1"/>
</dbReference>
<dbReference type="Gene3D" id="6.10.250.3200">
    <property type="match status" value="1"/>
</dbReference>
<dbReference type="PANTHER" id="PTHR32089:SF112">
    <property type="entry name" value="LYSOZYME-LIKE PROTEIN-RELATED"/>
    <property type="match status" value="1"/>
</dbReference>
<evidence type="ECO:0000313" key="5">
    <source>
        <dbReference type="Proteomes" id="UP000272193"/>
    </source>
</evidence>
<dbReference type="Proteomes" id="UP000272193">
    <property type="component" value="Unassembled WGS sequence"/>
</dbReference>
<keyword evidence="5" id="KW-1185">Reference proteome</keyword>
<feature type="domain" description="Methyl-accepting transducer" evidence="3">
    <location>
        <begin position="148"/>
        <end position="301"/>
    </location>
</feature>
<dbReference type="OrthoDB" id="9808588at2"/>
<sequence length="421" mass="46054">MSTPSNTVTPAWMHAIEQLLEPLGSLEMLAEADEAMDNRIFYMNRTARDFMMQHHSGLNSMLRGADVRQAFNHSIHQFHKDPERIRVILRDLASGKVAMHETDMTVGPVTFNLRFAPVRDEDGKVIAFHASWTDNTGIKRAQDLIPILNGAIGAMEGSAHSVARAIDKVNDAVEKVAHVVQGNADGVGALLQQLKSIGTLVQNIREISYQTNLLALNAAIEAARAGEAGRGFAVVADEVRNLARRVQDTTGHIEAATEQIAQQANGIDQTSRTAQRDMSQMSSVIASLASTMHEMTVTSAKAQLEMAQQAHLAFIDRIIAEGRRSPPAMQPQEVPDHHHCAFGKWYDSTGRERFAGLAAFRAVESTHALVHQTARELIAAAQAGQREQALHLASTLSTQRDEILSKLQALKHEVDAQQRAG</sequence>
<dbReference type="AlphaFoldDB" id="A0A3N4UPK3"/>
<dbReference type="InterPro" id="IPR004089">
    <property type="entry name" value="MCPsignal_dom"/>
</dbReference>
<dbReference type="PROSITE" id="PS50111">
    <property type="entry name" value="CHEMOTAXIS_TRANSDUC_2"/>
    <property type="match status" value="1"/>
</dbReference>
<dbReference type="Gene3D" id="3.30.450.20">
    <property type="entry name" value="PAS domain"/>
    <property type="match status" value="1"/>
</dbReference>
<protein>
    <submittedName>
        <fullName evidence="4">Methyl-accepting chemotaxis protein</fullName>
    </submittedName>
</protein>